<dbReference type="Pfam" id="PF09118">
    <property type="entry name" value="GO-like_E_set"/>
    <property type="match status" value="1"/>
</dbReference>
<sequence>MKLSIAAAAVAALAACAVSPASAGGENVSGKWSGVVTLPLIPSSGAVLADGKTLLWSADDEFTFGAVGQVKALLFDPATSTYVRQDADVGHNMFCTGTTMLADGRVLANGGSNAAVTSIYDPKTKSYARAQDMNIPRGYSGNTILADGSVLTLGGSWSGQWADRKDGEIWTPDAGWRVLPGVTTNGMTTPDAASGFAYDSHYWLIPAGNGKVLFAGPSPAMKWIDATGGGAVSDAGLRGDDAFAINGVAAMFDAGKVLKAGGSITYNGNPARAGAYVIDVSTGDAAVTKVAPMAYARTYHNAVVLPDGDVMVIGGQTYGQNFSDSNAVLAAEIWSPKTNAFRTVAAAARPRNYHSIALLLPDGRVLSGGGGLCGCSADHPDVQIYSPPYLFDPNGAPASRPRILSAPDEFGFGAEAAVVTDREVVAFSLVRMSATTHSINSDQRRLSLAFRRTGANAYAVSAPSNPGYLLPGNWMLFGLDAAGVPSVAKIVHVSPNRVASIVSPGTIVASVGAGLLVEPNVVPLSSDTIFSAVGLPAGMTVDRKTGAISGAPSAAGAFQATLIATAGGQTVSTDLKVAVDGALAAGDGLLGEYYASTDLTGSVAMLRREAPYFSFPQTGPGGNVPGAFSARWSGEITAQRSGVTRFRVESDDGVRLWIGGKQLVDDWVAHAPFAREGQVELTAGQAVPVFVEYYNSRDAGVLRLSWLRPGDADFAPVPAAQLSGPAARLSTANLARGKTATQSSVANGGAPARAVDGDPNGDWAAGSVTHTAAEDNPWWQVDLGGRAALDYVRLWKRSDCCAERTKNLSVFLSASDPTGRSYAELMADPAVIKRYLGPDVTIPQFIDVPLGGVGRYLRVQAAGAATLQLAEVQAFGVFANKPPTLTAPSAQSAAVGAAVSLVVKATDPDRDAVTFSATGLPDGLTITATGRISGTPTTPGSYVSSVTAADALAATTASFSWTITDAVPSVRSLIVKPAPVGRTVTYAPSILNGDGVRYRWSFGDGAAATAFSASPVTTHAFKAAGSFDVTLTMQTANGRQTTYSFDQAVYVKPAADARGATSGAAGYEARAGMSPRLWIANPDNDSVAVLDLGTNTRVAEIPVGASPQSLAIAPSGKVWVVNRDSATVSVIDPASLAVVKTIALPPASRPFGIAFANGNGSAVVTLEGLGQAALIYPNGVYGAAASVGPSPRFITVNQAQDRVYVSRFVTAPQPGEGTAEVKSVDPAGNPTGGEVRVVTLDGSVEKTIVLRHSSAPDSEAGGRGVPNYVGALALSPDGKTAWAPSKQDNIARGTLRDGQNLTFQNTVRAIVSKIDLASGQEDPSARIDLDNSGVASAAVMHPTGAYLFVALQTTRQVAVVDPVGRRELFRFNVGRAPSSLTLSPDGDRLYVGNFMDRTVSVVSLTYILRYGQMRERVLATIPTVAQDKLSPTVLKGKQFFYDAADLRLARDGYLSCAACHDRGEDDGRTWDFTGFGEGLRNTISLVGRAGVGQGFMHWSANFDEVQDFEGQIRSFAGGRGLMSDAAFALGTRSDPLGKSKARASADLDALAAFVQSLTVFPASPYAQADGTLTPAGVTGKATFDRLRCASCHAGDAMTISGNERRVKDVGTIKASSGRRLGGPLPGIDVPTLRGVWATAPYLHDGSAPTLADAVKAHANVRASAADINALAAYLEQIGPTP</sequence>
<evidence type="ECO:0000256" key="1">
    <source>
        <dbReference type="ARBA" id="ARBA00022617"/>
    </source>
</evidence>
<evidence type="ECO:0000313" key="15">
    <source>
        <dbReference type="EMBL" id="MBM7852665.1"/>
    </source>
</evidence>
<dbReference type="PROSITE" id="PS51007">
    <property type="entry name" value="CYTC"/>
    <property type="match status" value="2"/>
</dbReference>
<keyword evidence="1 7" id="KW-0349">Heme</keyword>
<dbReference type="SUPFAM" id="SSF49785">
    <property type="entry name" value="Galactose-binding domain-like"/>
    <property type="match status" value="1"/>
</dbReference>
<dbReference type="InterPro" id="IPR035986">
    <property type="entry name" value="PKD_dom_sf"/>
</dbReference>
<dbReference type="InterPro" id="IPR000421">
    <property type="entry name" value="FA58C"/>
</dbReference>
<dbReference type="InterPro" id="IPR011044">
    <property type="entry name" value="Quino_amine_DH_bsu"/>
</dbReference>
<evidence type="ECO:0000256" key="3">
    <source>
        <dbReference type="ARBA" id="ARBA00022729"/>
    </source>
</evidence>
<keyword evidence="6" id="KW-1015">Disulfide bond</keyword>
<dbReference type="PROSITE" id="PS50022">
    <property type="entry name" value="FA58C_3"/>
    <property type="match status" value="1"/>
</dbReference>
<dbReference type="InterPro" id="IPR009880">
    <property type="entry name" value="Glyoxal_oxidase_N"/>
</dbReference>
<dbReference type="PANTHER" id="PTHR32208:SF56">
    <property type="entry name" value="GALACTOSE OXIDASE-RELATED"/>
    <property type="match status" value="1"/>
</dbReference>
<feature type="domain" description="PA14" evidence="13">
    <location>
        <begin position="584"/>
        <end position="721"/>
    </location>
</feature>
<evidence type="ECO:0000259" key="10">
    <source>
        <dbReference type="PROSITE" id="PS50022"/>
    </source>
</evidence>
<dbReference type="InterPro" id="IPR037524">
    <property type="entry name" value="PA14/GLEYA"/>
</dbReference>
<evidence type="ECO:0000256" key="9">
    <source>
        <dbReference type="SAM" id="SignalP"/>
    </source>
</evidence>
<feature type="domain" description="F5/8 type C" evidence="10">
    <location>
        <begin position="722"/>
        <end position="877"/>
    </location>
</feature>
<dbReference type="InterPro" id="IPR014756">
    <property type="entry name" value="Ig_E-set"/>
</dbReference>
<dbReference type="SUPFAM" id="SSF56988">
    <property type="entry name" value="Anthrax protective antigen"/>
    <property type="match status" value="1"/>
</dbReference>
<dbReference type="InterPro" id="IPR013783">
    <property type="entry name" value="Ig-like_fold"/>
</dbReference>
<keyword evidence="2 7" id="KW-0479">Metal-binding</keyword>
<dbReference type="SMART" id="SM00612">
    <property type="entry name" value="Kelch"/>
    <property type="match status" value="2"/>
</dbReference>
<keyword evidence="3 9" id="KW-0732">Signal</keyword>
<dbReference type="Pfam" id="PF21419">
    <property type="entry name" value="RoxA-like_Cyt-c"/>
    <property type="match status" value="1"/>
</dbReference>
<dbReference type="SUPFAM" id="SSF49313">
    <property type="entry name" value="Cadherin-like"/>
    <property type="match status" value="1"/>
</dbReference>
<dbReference type="GO" id="GO:0016020">
    <property type="term" value="C:membrane"/>
    <property type="evidence" value="ECO:0007669"/>
    <property type="project" value="InterPro"/>
</dbReference>
<evidence type="ECO:0000259" key="13">
    <source>
        <dbReference type="PROSITE" id="PS51820"/>
    </source>
</evidence>
<reference evidence="14" key="1">
    <citation type="journal article" date="2014" name="Int. J. Syst. Evol. Microbiol.">
        <title>Complete genome sequence of Corynebacterium casei LMG S-19264T (=DSM 44701T), isolated from a smear-ripened cheese.</title>
        <authorList>
            <consortium name="US DOE Joint Genome Institute (JGI-PGF)"/>
            <person name="Walter F."/>
            <person name="Albersmeier A."/>
            <person name="Kalinowski J."/>
            <person name="Ruckert C."/>
        </authorList>
    </citation>
    <scope>NUCLEOTIDE SEQUENCE</scope>
    <source>
        <strain evidence="14">VKM B-1606</strain>
    </source>
</reference>
<reference evidence="14" key="3">
    <citation type="submission" date="2023-01" db="EMBL/GenBank/DDBJ databases">
        <authorList>
            <person name="Sun Q."/>
            <person name="Evtushenko L."/>
        </authorList>
    </citation>
    <scope>NUCLEOTIDE SEQUENCE</scope>
    <source>
        <strain evidence="14">VKM B-1606</strain>
    </source>
</reference>
<keyword evidence="5 7" id="KW-0408">Iron</keyword>
<dbReference type="InterPro" id="IPR006585">
    <property type="entry name" value="FTP1"/>
</dbReference>
<dbReference type="PANTHER" id="PTHR32208">
    <property type="entry name" value="SECRETED PROTEIN-RELATED"/>
    <property type="match status" value="1"/>
</dbReference>
<dbReference type="InterPro" id="IPR011658">
    <property type="entry name" value="PA14_dom"/>
</dbReference>
<dbReference type="EMBL" id="JAFBCY010000003">
    <property type="protein sequence ID" value="MBM7852665.1"/>
    <property type="molecule type" value="Genomic_DNA"/>
</dbReference>
<dbReference type="Proteomes" id="UP001143400">
    <property type="component" value="Unassembled WGS sequence"/>
</dbReference>
<comment type="caution">
    <text evidence="14">The sequence shown here is derived from an EMBL/GenBank/DDBJ whole genome shotgun (WGS) entry which is preliminary data.</text>
</comment>
<dbReference type="GO" id="GO:0005509">
    <property type="term" value="F:calcium ion binding"/>
    <property type="evidence" value="ECO:0007669"/>
    <property type="project" value="InterPro"/>
</dbReference>
<feature type="domain" description="PKD" evidence="11">
    <location>
        <begin position="992"/>
        <end position="1056"/>
    </location>
</feature>
<dbReference type="Pfam" id="PF05345">
    <property type="entry name" value="He_PIG"/>
    <property type="match status" value="2"/>
</dbReference>
<proteinExistence type="predicted"/>
<dbReference type="Pfam" id="PF07691">
    <property type="entry name" value="PA14"/>
    <property type="match status" value="1"/>
</dbReference>
<dbReference type="SMART" id="SM00758">
    <property type="entry name" value="PA14"/>
    <property type="match status" value="1"/>
</dbReference>
<evidence type="ECO:0000256" key="5">
    <source>
        <dbReference type="ARBA" id="ARBA00023004"/>
    </source>
</evidence>
<evidence type="ECO:0000259" key="11">
    <source>
        <dbReference type="PROSITE" id="PS50093"/>
    </source>
</evidence>
<dbReference type="EMBL" id="BSFF01000003">
    <property type="protein sequence ID" value="GLK56873.1"/>
    <property type="molecule type" value="Genomic_DNA"/>
</dbReference>
<feature type="signal peptide" evidence="9">
    <location>
        <begin position="1"/>
        <end position="23"/>
    </location>
</feature>
<dbReference type="InterPro" id="IPR011043">
    <property type="entry name" value="Gal_Oxase/kelch_b-propeller"/>
</dbReference>
<keyword evidence="16" id="KW-1185">Reference proteome</keyword>
<evidence type="ECO:0000313" key="17">
    <source>
        <dbReference type="Proteomes" id="UP001143400"/>
    </source>
</evidence>
<dbReference type="InterPro" id="IPR022409">
    <property type="entry name" value="PKD/Chitinase_dom"/>
</dbReference>
<feature type="chain" id="PRO_5040885615" evidence="9">
    <location>
        <begin position="24"/>
        <end position="1681"/>
    </location>
</feature>
<dbReference type="Pfam" id="PF00801">
    <property type="entry name" value="PKD"/>
    <property type="match status" value="1"/>
</dbReference>
<dbReference type="InterPro" id="IPR000601">
    <property type="entry name" value="PKD_dom"/>
</dbReference>
<dbReference type="InterPro" id="IPR037293">
    <property type="entry name" value="Gal_Oxidase_central_sf"/>
</dbReference>
<evidence type="ECO:0000313" key="16">
    <source>
        <dbReference type="Proteomes" id="UP000758856"/>
    </source>
</evidence>
<dbReference type="InterPro" id="IPR036909">
    <property type="entry name" value="Cyt_c-like_dom_sf"/>
</dbReference>
<dbReference type="InterPro" id="IPR015919">
    <property type="entry name" value="Cadherin-like_sf"/>
</dbReference>
<dbReference type="SUPFAM" id="SSF50965">
    <property type="entry name" value="Galactose oxidase, central domain"/>
    <property type="match status" value="1"/>
</dbReference>
<dbReference type="InterPro" id="IPR009056">
    <property type="entry name" value="Cyt_c-like_dom"/>
</dbReference>
<dbReference type="RefSeq" id="WP_204951129.1">
    <property type="nucleotide sequence ID" value="NZ_BSFF01000003.1"/>
</dbReference>
<dbReference type="Pfam" id="PF22633">
    <property type="entry name" value="F5_F8_type_C_2"/>
    <property type="match status" value="1"/>
</dbReference>
<dbReference type="PROSITE" id="PS50093">
    <property type="entry name" value="PKD"/>
    <property type="match status" value="1"/>
</dbReference>
<evidence type="ECO:0000256" key="2">
    <source>
        <dbReference type="ARBA" id="ARBA00022723"/>
    </source>
</evidence>
<evidence type="ECO:0000256" key="7">
    <source>
        <dbReference type="PROSITE-ProRule" id="PRU00433"/>
    </source>
</evidence>
<dbReference type="Gene3D" id="2.60.40.10">
    <property type="entry name" value="Immunoglobulins"/>
    <property type="match status" value="4"/>
</dbReference>
<dbReference type="InterPro" id="IPR015943">
    <property type="entry name" value="WD40/YVTN_repeat-like_dom_sf"/>
</dbReference>
<gene>
    <name evidence="14" type="ORF">GCM10008170_28920</name>
    <name evidence="15" type="ORF">JOD31_002907</name>
</gene>
<dbReference type="SMART" id="SM00607">
    <property type="entry name" value="FTP"/>
    <property type="match status" value="1"/>
</dbReference>
<dbReference type="InterPro" id="IPR015202">
    <property type="entry name" value="GO-like_E_set"/>
</dbReference>
<dbReference type="GO" id="GO:0009055">
    <property type="term" value="F:electron transfer activity"/>
    <property type="evidence" value="ECO:0007669"/>
    <property type="project" value="InterPro"/>
</dbReference>
<dbReference type="InterPro" id="IPR008979">
    <property type="entry name" value="Galactose-bd-like_sf"/>
</dbReference>
<evidence type="ECO:0000313" key="14">
    <source>
        <dbReference type="EMBL" id="GLK56873.1"/>
    </source>
</evidence>
<dbReference type="Gene3D" id="1.10.760.10">
    <property type="entry name" value="Cytochrome c-like domain"/>
    <property type="match status" value="2"/>
</dbReference>
<dbReference type="CDD" id="cd02851">
    <property type="entry name" value="E_set_GO_C"/>
    <property type="match status" value="1"/>
</dbReference>
<feature type="region of interest" description="Disordered" evidence="8">
    <location>
        <begin position="740"/>
        <end position="759"/>
    </location>
</feature>
<dbReference type="Proteomes" id="UP000758856">
    <property type="component" value="Unassembled WGS sequence"/>
</dbReference>
<dbReference type="CDD" id="cd00146">
    <property type="entry name" value="PKD"/>
    <property type="match status" value="1"/>
</dbReference>
<evidence type="ECO:0000259" key="12">
    <source>
        <dbReference type="PROSITE" id="PS51007"/>
    </source>
</evidence>
<dbReference type="PROSITE" id="PS51820">
    <property type="entry name" value="PA14"/>
    <property type="match status" value="1"/>
</dbReference>
<dbReference type="PROSITE" id="PS51257">
    <property type="entry name" value="PROKAR_LIPOPROTEIN"/>
    <property type="match status" value="1"/>
</dbReference>
<protein>
    <submittedName>
        <fullName evidence="15">YVTN family beta-propeller protein</fullName>
    </submittedName>
</protein>
<feature type="domain" description="Cytochrome c" evidence="12">
    <location>
        <begin position="1574"/>
        <end position="1678"/>
    </location>
</feature>
<evidence type="ECO:0000256" key="8">
    <source>
        <dbReference type="SAM" id="MobiDB-lite"/>
    </source>
</evidence>
<dbReference type="InterPro" id="IPR011964">
    <property type="entry name" value="YVTN_b-propeller_repeat"/>
</dbReference>
<dbReference type="NCBIfam" id="TIGR02276">
    <property type="entry name" value="beta_rpt_yvtn"/>
    <property type="match status" value="2"/>
</dbReference>
<dbReference type="SUPFAM" id="SSF46626">
    <property type="entry name" value="Cytochrome c"/>
    <property type="match status" value="2"/>
</dbReference>
<dbReference type="Gene3D" id="2.60.120.380">
    <property type="match status" value="1"/>
</dbReference>
<accession>A0A9W6IVC1</accession>
<keyword evidence="4" id="KW-0106">Calcium</keyword>
<dbReference type="Gene3D" id="2.130.10.80">
    <property type="entry name" value="Galactose oxidase/kelch, beta-propeller"/>
    <property type="match status" value="1"/>
</dbReference>
<organism evidence="14 17">
    <name type="scientific">Methylopila capsulata</name>
    <dbReference type="NCBI Taxonomy" id="61654"/>
    <lineage>
        <taxon>Bacteria</taxon>
        <taxon>Pseudomonadati</taxon>
        <taxon>Pseudomonadota</taxon>
        <taxon>Alphaproteobacteria</taxon>
        <taxon>Hyphomicrobiales</taxon>
        <taxon>Methylopilaceae</taxon>
        <taxon>Methylopila</taxon>
    </lineage>
</organism>
<evidence type="ECO:0000256" key="4">
    <source>
        <dbReference type="ARBA" id="ARBA00022837"/>
    </source>
</evidence>
<dbReference type="SUPFAM" id="SSF81296">
    <property type="entry name" value="E set domains"/>
    <property type="match status" value="1"/>
</dbReference>
<reference evidence="15 16" key="2">
    <citation type="submission" date="2021-01" db="EMBL/GenBank/DDBJ databases">
        <title>Genomic Encyclopedia of Type Strains, Phase IV (KMG-IV): sequencing the most valuable type-strain genomes for metagenomic binning, comparative biology and taxonomic classification.</title>
        <authorList>
            <person name="Goeker M."/>
        </authorList>
    </citation>
    <scope>NUCLEOTIDE SEQUENCE [LARGE SCALE GENOMIC DNA]</scope>
    <source>
        <strain evidence="15 16">DSM 6130</strain>
    </source>
</reference>
<dbReference type="Gene3D" id="2.130.10.10">
    <property type="entry name" value="YVTN repeat-like/Quinoprotein amine dehydrogenase"/>
    <property type="match status" value="2"/>
</dbReference>
<dbReference type="SUPFAM" id="SSF50969">
    <property type="entry name" value="YVTN repeat-like/Quinoprotein amine dehydrogenase"/>
    <property type="match status" value="1"/>
</dbReference>
<dbReference type="SUPFAM" id="SSF49299">
    <property type="entry name" value="PKD domain"/>
    <property type="match status" value="1"/>
</dbReference>
<evidence type="ECO:0000256" key="6">
    <source>
        <dbReference type="ARBA" id="ARBA00023157"/>
    </source>
</evidence>
<dbReference type="Pfam" id="PF07250">
    <property type="entry name" value="Glyoxal_oxid_N"/>
    <property type="match status" value="1"/>
</dbReference>
<feature type="domain" description="Cytochrome c" evidence="12">
    <location>
        <begin position="1431"/>
        <end position="1558"/>
    </location>
</feature>
<dbReference type="SMART" id="SM00089">
    <property type="entry name" value="PKD"/>
    <property type="match status" value="1"/>
</dbReference>
<dbReference type="Gene3D" id="2.60.120.260">
    <property type="entry name" value="Galactose-binding domain-like"/>
    <property type="match status" value="1"/>
</dbReference>
<name>A0A9W6IVC1_9HYPH</name>
<dbReference type="GO" id="GO:0020037">
    <property type="term" value="F:heme binding"/>
    <property type="evidence" value="ECO:0007669"/>
    <property type="project" value="InterPro"/>
</dbReference>
<dbReference type="InterPro" id="IPR006652">
    <property type="entry name" value="Kelch_1"/>
</dbReference>